<dbReference type="GO" id="GO:0005975">
    <property type="term" value="P:carbohydrate metabolic process"/>
    <property type="evidence" value="ECO:0007669"/>
    <property type="project" value="UniProtKB-ARBA"/>
</dbReference>
<dbReference type="Pfam" id="PF01833">
    <property type="entry name" value="TIG"/>
    <property type="match status" value="2"/>
</dbReference>
<organism evidence="4 5">
    <name type="scientific">Actinoplanes awajinensis subsp. mycoplanecinus</name>
    <dbReference type="NCBI Taxonomy" id="135947"/>
    <lineage>
        <taxon>Bacteria</taxon>
        <taxon>Bacillati</taxon>
        <taxon>Actinomycetota</taxon>
        <taxon>Actinomycetes</taxon>
        <taxon>Micromonosporales</taxon>
        <taxon>Micromonosporaceae</taxon>
        <taxon>Actinoplanes</taxon>
    </lineage>
</organism>
<name>A0A101JU11_9ACTN</name>
<keyword evidence="1 2" id="KW-0732">Signal</keyword>
<feature type="chain" id="PRO_5007098161" description="IPT/TIG domain-containing protein" evidence="2">
    <location>
        <begin position="32"/>
        <end position="502"/>
    </location>
</feature>
<proteinExistence type="predicted"/>
<dbReference type="Proteomes" id="UP000053244">
    <property type="component" value="Unassembled WGS sequence"/>
</dbReference>
<evidence type="ECO:0000313" key="5">
    <source>
        <dbReference type="Proteomes" id="UP000053244"/>
    </source>
</evidence>
<dbReference type="OrthoDB" id="3298278at2"/>
<dbReference type="SMART" id="SM00429">
    <property type="entry name" value="IPT"/>
    <property type="match status" value="2"/>
</dbReference>
<keyword evidence="5" id="KW-1185">Reference proteome</keyword>
<evidence type="ECO:0000256" key="1">
    <source>
        <dbReference type="ARBA" id="ARBA00022729"/>
    </source>
</evidence>
<comment type="caution">
    <text evidence="4">The sequence shown here is derived from an EMBL/GenBank/DDBJ whole genome shotgun (WGS) entry which is preliminary data.</text>
</comment>
<dbReference type="EMBL" id="LLZH01000156">
    <property type="protein sequence ID" value="KUL33031.1"/>
    <property type="molecule type" value="Genomic_DNA"/>
</dbReference>
<evidence type="ECO:0000256" key="2">
    <source>
        <dbReference type="SAM" id="SignalP"/>
    </source>
</evidence>
<feature type="domain" description="IPT/TIG" evidence="3">
    <location>
        <begin position="50"/>
        <end position="137"/>
    </location>
</feature>
<protein>
    <recommendedName>
        <fullName evidence="3">IPT/TIG domain-containing protein</fullName>
    </recommendedName>
</protein>
<accession>A0A101JU11</accession>
<reference evidence="4 5" key="1">
    <citation type="submission" date="2015-10" db="EMBL/GenBank/DDBJ databases">
        <authorList>
            <person name="Gilbert D.G."/>
        </authorList>
    </citation>
    <scope>NUCLEOTIDE SEQUENCE [LARGE SCALE GENOMIC DNA]</scope>
    <source>
        <strain evidence="4 5">NRRL B-16712</strain>
    </source>
</reference>
<dbReference type="AlphaFoldDB" id="A0A101JU11"/>
<sequence>MATTKQARRAAALTVVTAAAVTFAGAPASQAAVPVDRVARPVTAQADAAKPTATQLTPASGALAGGTTVTVTGTGFSAVNKENRAAVKFGDVNASSFTVVSDSKITAVAPAGSAGAVKVTVTSTAGTSSGEVTFTYKSALGAQFDAVTGAKMAGGTIVPVTVTGGTVGDTAKDFTAEKITARVGEVAATAVAWVDATHVKVTAPKSTKATTVPITLIRDGIAGTPSTATVGYAPAIGLLAPAKVSTVGGTTVTISGTGFSEVKADDPTAVRFGDKNATSFTVKSATSIEAVAPAGVNGVTAVTVKTAGGAGSLPFAYRAPLGIEVTDGAVVKASGGSVLVKVTGGTAGATAKDFTTEAITATVGTAKVTPLWVDATHIRVPVPSSAAASAGITLIHDGVPGTVGTVPYVPVVVSLSAEGDKLAGGAKVTVKIAGGDITTATGFKFGDKAAECTAQGKASGTTWLCTVPAGARSGPTWVSFTASSGTASRFTIAAAFSYSELD</sequence>
<dbReference type="CDD" id="cd00102">
    <property type="entry name" value="IPT"/>
    <property type="match status" value="1"/>
</dbReference>
<dbReference type="Gene3D" id="2.60.40.10">
    <property type="entry name" value="Immunoglobulins"/>
    <property type="match status" value="3"/>
</dbReference>
<dbReference type="SUPFAM" id="SSF81296">
    <property type="entry name" value="E set domains"/>
    <property type="match status" value="3"/>
</dbReference>
<feature type="signal peptide" evidence="2">
    <location>
        <begin position="1"/>
        <end position="31"/>
    </location>
</feature>
<dbReference type="RefSeq" id="WP_067692397.1">
    <property type="nucleotide sequence ID" value="NZ_LLZH01000156.1"/>
</dbReference>
<feature type="domain" description="IPT/TIG" evidence="3">
    <location>
        <begin position="233"/>
        <end position="318"/>
    </location>
</feature>
<dbReference type="InterPro" id="IPR013783">
    <property type="entry name" value="Ig-like_fold"/>
</dbReference>
<gene>
    <name evidence="4" type="ORF">ADL15_18625</name>
</gene>
<dbReference type="PANTHER" id="PTHR46769">
    <property type="entry name" value="POLYCYSTIC KIDNEY AND HEPATIC DISEASE 1 (AUTOSOMAL RECESSIVE)-LIKE 1"/>
    <property type="match status" value="1"/>
</dbReference>
<evidence type="ECO:0000313" key="4">
    <source>
        <dbReference type="EMBL" id="KUL33031.1"/>
    </source>
</evidence>
<dbReference type="InterPro" id="IPR002909">
    <property type="entry name" value="IPT_dom"/>
</dbReference>
<evidence type="ECO:0000259" key="3">
    <source>
        <dbReference type="SMART" id="SM00429"/>
    </source>
</evidence>
<dbReference type="PANTHER" id="PTHR46769:SF2">
    <property type="entry name" value="FIBROCYSTIN-L ISOFORM 2 PRECURSOR-RELATED"/>
    <property type="match status" value="1"/>
</dbReference>
<dbReference type="InterPro" id="IPR052387">
    <property type="entry name" value="Fibrocystin"/>
</dbReference>
<dbReference type="InterPro" id="IPR014756">
    <property type="entry name" value="Ig_E-set"/>
</dbReference>